<feature type="transmembrane region" description="Helical" evidence="1">
    <location>
        <begin position="12"/>
        <end position="32"/>
    </location>
</feature>
<comment type="caution">
    <text evidence="2">The sequence shown here is derived from an EMBL/GenBank/DDBJ whole genome shotgun (WGS) entry which is preliminary data.</text>
</comment>
<keyword evidence="3" id="KW-1185">Reference proteome</keyword>
<organism evidence="2 3">
    <name type="scientific">Sporosarcina thermotolerans</name>
    <dbReference type="NCBI Taxonomy" id="633404"/>
    <lineage>
        <taxon>Bacteria</taxon>
        <taxon>Bacillati</taxon>
        <taxon>Bacillota</taxon>
        <taxon>Bacilli</taxon>
        <taxon>Bacillales</taxon>
        <taxon>Caryophanaceae</taxon>
        <taxon>Sporosarcina</taxon>
    </lineage>
</organism>
<evidence type="ECO:0000313" key="2">
    <source>
        <dbReference type="EMBL" id="MDW0117709.1"/>
    </source>
</evidence>
<keyword evidence="1" id="KW-1133">Transmembrane helix</keyword>
<keyword evidence="1" id="KW-0472">Membrane</keyword>
<accession>A0AAW9ABX4</accession>
<evidence type="ECO:0000256" key="1">
    <source>
        <dbReference type="SAM" id="Phobius"/>
    </source>
</evidence>
<evidence type="ECO:0008006" key="4">
    <source>
        <dbReference type="Google" id="ProtNLM"/>
    </source>
</evidence>
<sequence>MNQNETRHIFMAISLGILVISPVFLLLVPSFIANSLYQEPNTWVVVVPAKVYLLYGLGVLFLFMATLLLWVLSVSKKSKWLAAICILISILFMADGAGRYVGVATDGISFKRGMAEANQHYTWSEIEWVGYRQVPHDGGFPKFDFYFKDEEMITLPENRHMRIFHNTLFKKLQQEEIEFVRYEG</sequence>
<protein>
    <recommendedName>
        <fullName evidence="4">DUF5673 domain-containing protein</fullName>
    </recommendedName>
</protein>
<reference evidence="2 3" key="1">
    <citation type="submission" date="2023-06" db="EMBL/GenBank/DDBJ databases">
        <title>Sporosarcina sp. nov., isolated from Korean traditional fermented seafood 'Jeotgal'.</title>
        <authorList>
            <person name="Yang A.I."/>
            <person name="Shin N.-R."/>
        </authorList>
    </citation>
    <scope>NUCLEOTIDE SEQUENCE [LARGE SCALE GENOMIC DNA]</scope>
    <source>
        <strain evidence="2 3">KCTC43456</strain>
    </source>
</reference>
<feature type="transmembrane region" description="Helical" evidence="1">
    <location>
        <begin position="80"/>
        <end position="102"/>
    </location>
</feature>
<name>A0AAW9ABX4_9BACL</name>
<evidence type="ECO:0000313" key="3">
    <source>
        <dbReference type="Proteomes" id="UP001271648"/>
    </source>
</evidence>
<proteinExistence type="predicted"/>
<feature type="transmembrane region" description="Helical" evidence="1">
    <location>
        <begin position="52"/>
        <end position="73"/>
    </location>
</feature>
<gene>
    <name evidence="2" type="ORF">QTL97_12235</name>
</gene>
<dbReference type="AlphaFoldDB" id="A0AAW9ABX4"/>
<keyword evidence="1" id="KW-0812">Transmembrane</keyword>
<dbReference type="Proteomes" id="UP001271648">
    <property type="component" value="Unassembled WGS sequence"/>
</dbReference>
<dbReference type="EMBL" id="JAUBDJ010000007">
    <property type="protein sequence ID" value="MDW0117709.1"/>
    <property type="molecule type" value="Genomic_DNA"/>
</dbReference>